<dbReference type="Pfam" id="PF02632">
    <property type="entry name" value="BioY"/>
    <property type="match status" value="1"/>
</dbReference>
<evidence type="ECO:0000313" key="4">
    <source>
        <dbReference type="EMBL" id="GEO82862.1"/>
    </source>
</evidence>
<evidence type="ECO:0000313" key="5">
    <source>
        <dbReference type="Proteomes" id="UP000321567"/>
    </source>
</evidence>
<feature type="transmembrane region" description="Helical" evidence="3">
    <location>
        <begin position="154"/>
        <end position="179"/>
    </location>
</feature>
<protein>
    <recommendedName>
        <fullName evidence="2">Biotin transporter</fullName>
    </recommendedName>
</protein>
<dbReference type="PANTHER" id="PTHR34295">
    <property type="entry name" value="BIOTIN TRANSPORTER BIOY"/>
    <property type="match status" value="1"/>
</dbReference>
<feature type="transmembrane region" description="Helical" evidence="3">
    <location>
        <begin position="126"/>
        <end position="148"/>
    </location>
</feature>
<dbReference type="InterPro" id="IPR003784">
    <property type="entry name" value="BioY"/>
</dbReference>
<dbReference type="RefSeq" id="WP_147164890.1">
    <property type="nucleotide sequence ID" value="NZ_BJZO01000122.1"/>
</dbReference>
<evidence type="ECO:0000256" key="1">
    <source>
        <dbReference type="ARBA" id="ARBA00010692"/>
    </source>
</evidence>
<comment type="similarity">
    <text evidence="1 2">Belongs to the BioY family.</text>
</comment>
<reference evidence="4 5" key="1">
    <citation type="submission" date="2019-07" db="EMBL/GenBank/DDBJ databases">
        <title>Whole genome shotgun sequence of Rhodospirillum oryzae NBRC 107573.</title>
        <authorList>
            <person name="Hosoyama A."/>
            <person name="Uohara A."/>
            <person name="Ohji S."/>
            <person name="Ichikawa N."/>
        </authorList>
    </citation>
    <scope>NUCLEOTIDE SEQUENCE [LARGE SCALE GENOMIC DNA]</scope>
    <source>
        <strain evidence="4 5">NBRC 107573</strain>
    </source>
</reference>
<keyword evidence="3" id="KW-0812">Transmembrane</keyword>
<feature type="transmembrane region" description="Helical" evidence="3">
    <location>
        <begin position="12"/>
        <end position="32"/>
    </location>
</feature>
<evidence type="ECO:0000256" key="2">
    <source>
        <dbReference type="PIRNR" id="PIRNR016661"/>
    </source>
</evidence>
<sequence length="187" mass="18930">MLSCSLSRGAAPVRSWSTSFAFLIAGVALLTLGAKTQIPFWPVPMTLHTLVVMALAVAAGPRLAVATFVAYLGVGALGLPVFSGTPERGLGLAYMAGPTGGYLMGYLVASGLVGFLAAGRGFVGRLGAMLAGLVAIYALGVAGLIPFVPTSHLFTAGVAPFLVADLIKVLIVAVGASAVSRLREVRS</sequence>
<feature type="transmembrane region" description="Helical" evidence="3">
    <location>
        <begin position="38"/>
        <end position="56"/>
    </location>
</feature>
<keyword evidence="2" id="KW-0813">Transport</keyword>
<feature type="transmembrane region" description="Helical" evidence="3">
    <location>
        <begin position="102"/>
        <end position="119"/>
    </location>
</feature>
<feature type="transmembrane region" description="Helical" evidence="3">
    <location>
        <begin position="63"/>
        <end position="82"/>
    </location>
</feature>
<dbReference type="Proteomes" id="UP000321567">
    <property type="component" value="Unassembled WGS sequence"/>
</dbReference>
<dbReference type="PANTHER" id="PTHR34295:SF1">
    <property type="entry name" value="BIOTIN TRANSPORTER BIOY"/>
    <property type="match status" value="1"/>
</dbReference>
<dbReference type="EMBL" id="BJZO01000122">
    <property type="protein sequence ID" value="GEO82862.1"/>
    <property type="molecule type" value="Genomic_DNA"/>
</dbReference>
<keyword evidence="2" id="KW-1003">Cell membrane</keyword>
<dbReference type="GO" id="GO:0005886">
    <property type="term" value="C:plasma membrane"/>
    <property type="evidence" value="ECO:0007669"/>
    <property type="project" value="UniProtKB-SubCell"/>
</dbReference>
<name>A0A512HBP4_9PROT</name>
<keyword evidence="5" id="KW-1185">Reference proteome</keyword>
<dbReference type="PIRSF" id="PIRSF016661">
    <property type="entry name" value="BioY"/>
    <property type="match status" value="1"/>
</dbReference>
<gene>
    <name evidence="4" type="ORF">ROR02_29930</name>
</gene>
<comment type="caution">
    <text evidence="4">The sequence shown here is derived from an EMBL/GenBank/DDBJ whole genome shotgun (WGS) entry which is preliminary data.</text>
</comment>
<keyword evidence="3" id="KW-1133">Transmembrane helix</keyword>
<organism evidence="4 5">
    <name type="scientific">Pararhodospirillum oryzae</name>
    <dbReference type="NCBI Taxonomy" id="478448"/>
    <lineage>
        <taxon>Bacteria</taxon>
        <taxon>Pseudomonadati</taxon>
        <taxon>Pseudomonadota</taxon>
        <taxon>Alphaproteobacteria</taxon>
        <taxon>Rhodospirillales</taxon>
        <taxon>Rhodospirillaceae</taxon>
        <taxon>Pararhodospirillum</taxon>
    </lineage>
</organism>
<dbReference type="Gene3D" id="1.10.1760.20">
    <property type="match status" value="1"/>
</dbReference>
<dbReference type="GO" id="GO:0015225">
    <property type="term" value="F:biotin transmembrane transporter activity"/>
    <property type="evidence" value="ECO:0007669"/>
    <property type="project" value="UniProtKB-UniRule"/>
</dbReference>
<accession>A0A512HBP4</accession>
<keyword evidence="2 3" id="KW-0472">Membrane</keyword>
<evidence type="ECO:0000256" key="3">
    <source>
        <dbReference type="SAM" id="Phobius"/>
    </source>
</evidence>
<proteinExistence type="inferred from homology"/>
<dbReference type="AlphaFoldDB" id="A0A512HBP4"/>
<comment type="subcellular location">
    <subcellularLocation>
        <location evidence="2">Cell membrane</location>
        <topology evidence="2">Multi-pass membrane protein</topology>
    </subcellularLocation>
</comment>
<dbReference type="OrthoDB" id="9803495at2"/>